<protein>
    <submittedName>
        <fullName evidence="2">Uncharacterized protein</fullName>
    </submittedName>
</protein>
<accession>A0A8T0IW50</accession>
<keyword evidence="3" id="KW-1185">Reference proteome</keyword>
<dbReference type="Proteomes" id="UP000822688">
    <property type="component" value="Chromosome 2"/>
</dbReference>
<sequence length="97" mass="11065">MFSGGFRYATRRHTNTTTPEQQASRGSQHMMQAMARDRETSARVSSRRACLCGDGGVLRRSKRCQDRRCCCREVEFEVEVSDHAWQPDVAMELHLSG</sequence>
<organism evidence="2 3">
    <name type="scientific">Ceratodon purpureus</name>
    <name type="common">Fire moss</name>
    <name type="synonym">Dicranum purpureum</name>
    <dbReference type="NCBI Taxonomy" id="3225"/>
    <lineage>
        <taxon>Eukaryota</taxon>
        <taxon>Viridiplantae</taxon>
        <taxon>Streptophyta</taxon>
        <taxon>Embryophyta</taxon>
        <taxon>Bryophyta</taxon>
        <taxon>Bryophytina</taxon>
        <taxon>Bryopsida</taxon>
        <taxon>Dicranidae</taxon>
        <taxon>Pseudoditrichales</taxon>
        <taxon>Ditrichaceae</taxon>
        <taxon>Ceratodon</taxon>
    </lineage>
</organism>
<feature type="region of interest" description="Disordered" evidence="1">
    <location>
        <begin position="1"/>
        <end position="40"/>
    </location>
</feature>
<gene>
    <name evidence="2" type="ORF">KC19_2G145300</name>
</gene>
<feature type="compositionally biased region" description="Polar residues" evidence="1">
    <location>
        <begin position="15"/>
        <end position="30"/>
    </location>
</feature>
<reference evidence="2" key="1">
    <citation type="submission" date="2020-06" db="EMBL/GenBank/DDBJ databases">
        <title>WGS assembly of Ceratodon purpureus strain R40.</title>
        <authorList>
            <person name="Carey S.B."/>
            <person name="Jenkins J."/>
            <person name="Shu S."/>
            <person name="Lovell J.T."/>
            <person name="Sreedasyam A."/>
            <person name="Maumus F."/>
            <person name="Tiley G.P."/>
            <person name="Fernandez-Pozo N."/>
            <person name="Barry K."/>
            <person name="Chen C."/>
            <person name="Wang M."/>
            <person name="Lipzen A."/>
            <person name="Daum C."/>
            <person name="Saski C.A."/>
            <person name="Payton A.C."/>
            <person name="Mcbreen J.C."/>
            <person name="Conrad R.E."/>
            <person name="Kollar L.M."/>
            <person name="Olsson S."/>
            <person name="Huttunen S."/>
            <person name="Landis J.B."/>
            <person name="Wickett N.J."/>
            <person name="Johnson M.G."/>
            <person name="Rensing S.A."/>
            <person name="Grimwood J."/>
            <person name="Schmutz J."/>
            <person name="Mcdaniel S.F."/>
        </authorList>
    </citation>
    <scope>NUCLEOTIDE SEQUENCE</scope>
    <source>
        <strain evidence="2">R40</strain>
    </source>
</reference>
<dbReference type="AlphaFoldDB" id="A0A8T0IW50"/>
<dbReference type="EMBL" id="CM026422">
    <property type="protein sequence ID" value="KAG0587169.1"/>
    <property type="molecule type" value="Genomic_DNA"/>
</dbReference>
<proteinExistence type="predicted"/>
<evidence type="ECO:0000256" key="1">
    <source>
        <dbReference type="SAM" id="MobiDB-lite"/>
    </source>
</evidence>
<name>A0A8T0IW50_CERPU</name>
<evidence type="ECO:0000313" key="3">
    <source>
        <dbReference type="Proteomes" id="UP000822688"/>
    </source>
</evidence>
<comment type="caution">
    <text evidence="2">The sequence shown here is derived from an EMBL/GenBank/DDBJ whole genome shotgun (WGS) entry which is preliminary data.</text>
</comment>
<evidence type="ECO:0000313" key="2">
    <source>
        <dbReference type="EMBL" id="KAG0587169.1"/>
    </source>
</evidence>